<proteinExistence type="predicted"/>
<reference evidence="1" key="1">
    <citation type="submission" date="2021-02" db="EMBL/GenBank/DDBJ databases">
        <authorList>
            <person name="Nowell W R."/>
        </authorList>
    </citation>
    <scope>NUCLEOTIDE SEQUENCE</scope>
</reference>
<comment type="caution">
    <text evidence="1">The sequence shown here is derived from an EMBL/GenBank/DDBJ whole genome shotgun (WGS) entry which is preliminary data.</text>
</comment>
<dbReference type="AlphaFoldDB" id="A0A815SI27"/>
<organism evidence="1 3">
    <name type="scientific">Adineta steineri</name>
    <dbReference type="NCBI Taxonomy" id="433720"/>
    <lineage>
        <taxon>Eukaryota</taxon>
        <taxon>Metazoa</taxon>
        <taxon>Spiralia</taxon>
        <taxon>Gnathifera</taxon>
        <taxon>Rotifera</taxon>
        <taxon>Eurotatoria</taxon>
        <taxon>Bdelloidea</taxon>
        <taxon>Adinetida</taxon>
        <taxon>Adinetidae</taxon>
        <taxon>Adineta</taxon>
    </lineage>
</organism>
<dbReference type="EMBL" id="CAJOBB010000205">
    <property type="protein sequence ID" value="CAF3609402.1"/>
    <property type="molecule type" value="Genomic_DNA"/>
</dbReference>
<protein>
    <submittedName>
        <fullName evidence="1">Uncharacterized protein</fullName>
    </submittedName>
</protein>
<evidence type="ECO:0000313" key="2">
    <source>
        <dbReference type="EMBL" id="CAF3609402.1"/>
    </source>
</evidence>
<evidence type="ECO:0000313" key="3">
    <source>
        <dbReference type="Proteomes" id="UP000663860"/>
    </source>
</evidence>
<evidence type="ECO:0000313" key="1">
    <source>
        <dbReference type="EMBL" id="CAF1492708.1"/>
    </source>
</evidence>
<dbReference type="EMBL" id="CAJNOE010002789">
    <property type="protein sequence ID" value="CAF1492708.1"/>
    <property type="molecule type" value="Genomic_DNA"/>
</dbReference>
<name>A0A815SI27_9BILA</name>
<dbReference type="Proteomes" id="UP000663868">
    <property type="component" value="Unassembled WGS sequence"/>
</dbReference>
<accession>A0A815SI27</accession>
<gene>
    <name evidence="1" type="ORF">IZO911_LOCUS44573</name>
    <name evidence="2" type="ORF">KXQ929_LOCUS5559</name>
</gene>
<dbReference type="Proteomes" id="UP000663860">
    <property type="component" value="Unassembled WGS sequence"/>
</dbReference>
<sequence>MEIPFYQDWYLSFVNKGLTMEQAGLKHVQKQNRRKLRGQGMNSTMVNGPTRKNEIIQQNEEDVLNSITNATHFHPGKVNNSKINKKNKQDIKGKCIGVNKKKNNQSNERVSMRNDSVDYTVLSNEIFYSSIYQFNRPIILSSTTRSTF</sequence>